<dbReference type="AlphaFoldDB" id="A0A941FBF7"/>
<comment type="similarity">
    <text evidence="1">Belongs to the sulfatase family.</text>
</comment>
<feature type="chain" id="PRO_5037772774" evidence="3">
    <location>
        <begin position="29"/>
        <end position="467"/>
    </location>
</feature>
<proteinExistence type="inferred from homology"/>
<organism evidence="5 6">
    <name type="scientific">Carboxylicivirga sediminis</name>
    <dbReference type="NCBI Taxonomy" id="2006564"/>
    <lineage>
        <taxon>Bacteria</taxon>
        <taxon>Pseudomonadati</taxon>
        <taxon>Bacteroidota</taxon>
        <taxon>Bacteroidia</taxon>
        <taxon>Marinilabiliales</taxon>
        <taxon>Marinilabiliaceae</taxon>
        <taxon>Carboxylicivirga</taxon>
    </lineage>
</organism>
<keyword evidence="6" id="KW-1185">Reference proteome</keyword>
<dbReference type="PANTHER" id="PTHR46615:SF1">
    <property type="entry name" value="ARYLSULFATASE K"/>
    <property type="match status" value="1"/>
</dbReference>
<dbReference type="InterPro" id="IPR051849">
    <property type="entry name" value="GAG-degrading_sulfatase"/>
</dbReference>
<evidence type="ECO:0000256" key="1">
    <source>
        <dbReference type="ARBA" id="ARBA00008779"/>
    </source>
</evidence>
<dbReference type="Proteomes" id="UP000679220">
    <property type="component" value="Unassembled WGS sequence"/>
</dbReference>
<name>A0A941FBF7_9BACT</name>
<dbReference type="GO" id="GO:0004065">
    <property type="term" value="F:arylsulfatase activity"/>
    <property type="evidence" value="ECO:0007669"/>
    <property type="project" value="TreeGrafter"/>
</dbReference>
<keyword evidence="2 5" id="KW-0378">Hydrolase</keyword>
<evidence type="ECO:0000259" key="4">
    <source>
        <dbReference type="Pfam" id="PF00884"/>
    </source>
</evidence>
<dbReference type="PROSITE" id="PS00523">
    <property type="entry name" value="SULFATASE_1"/>
    <property type="match status" value="1"/>
</dbReference>
<comment type="caution">
    <text evidence="5">The sequence shown here is derived from an EMBL/GenBank/DDBJ whole genome shotgun (WGS) entry which is preliminary data.</text>
</comment>
<reference evidence="5" key="1">
    <citation type="journal article" date="2018" name="Int. J. Syst. Evol. Microbiol.">
        <title>Carboxylicivirga sediminis sp. nov., isolated from coastal sediment.</title>
        <authorList>
            <person name="Wang F.Q."/>
            <person name="Ren L.H."/>
            <person name="Zou R.J."/>
            <person name="Sun Y.Z."/>
            <person name="Liu X.J."/>
            <person name="Jiang F."/>
            <person name="Liu L.J."/>
        </authorList>
    </citation>
    <scope>NUCLEOTIDE SEQUENCE</scope>
    <source>
        <strain evidence="5">JR1</strain>
    </source>
</reference>
<evidence type="ECO:0000256" key="2">
    <source>
        <dbReference type="ARBA" id="ARBA00022801"/>
    </source>
</evidence>
<dbReference type="RefSeq" id="WP_212193174.1">
    <property type="nucleotide sequence ID" value="NZ_JAGTAR010000051.1"/>
</dbReference>
<accession>A0A941FBF7</accession>
<dbReference type="SUPFAM" id="SSF53649">
    <property type="entry name" value="Alkaline phosphatase-like"/>
    <property type="match status" value="1"/>
</dbReference>
<evidence type="ECO:0000313" key="6">
    <source>
        <dbReference type="Proteomes" id="UP000679220"/>
    </source>
</evidence>
<dbReference type="PANTHER" id="PTHR46615">
    <property type="entry name" value="ARYLSULFATASE K"/>
    <property type="match status" value="1"/>
</dbReference>
<dbReference type="GO" id="GO:0015024">
    <property type="term" value="F:glucuronate-2-sulfatase activity"/>
    <property type="evidence" value="ECO:0007669"/>
    <property type="project" value="TreeGrafter"/>
</dbReference>
<gene>
    <name evidence="5" type="ORF">KDU71_21445</name>
</gene>
<dbReference type="EMBL" id="JAGTAR010000051">
    <property type="protein sequence ID" value="MBR8538150.1"/>
    <property type="molecule type" value="Genomic_DNA"/>
</dbReference>
<reference evidence="5" key="2">
    <citation type="submission" date="2021-04" db="EMBL/GenBank/DDBJ databases">
        <authorList>
            <person name="Zhang T."/>
            <person name="Zhang Y."/>
            <person name="Lu D."/>
            <person name="Zuo D."/>
            <person name="Du Z."/>
        </authorList>
    </citation>
    <scope>NUCLEOTIDE SEQUENCE</scope>
    <source>
        <strain evidence="5">JR1</strain>
    </source>
</reference>
<dbReference type="Pfam" id="PF00884">
    <property type="entry name" value="Sulfatase"/>
    <property type="match status" value="1"/>
</dbReference>
<keyword evidence="3" id="KW-0732">Signal</keyword>
<sequence length="467" mass="52777">MMENNYRDMLKTIFLAAAMFTAASLVSAQSPQPNIVVIMTDQQTANAMSCAGNTDLSTPAMDLLASNGTRFTRAYCPQPLCGPSRSSMLTGQYPHQLNASINLPETNNYWANMEVDLMGKVFKEQGYSTGYIGKWHLPVPVDEKEVHGFDLITNTKERDWQDASIPADCYDFIKQQSNDKPFLMVASFVNPHDICEWARRQSLRMEPIAEAPAPAECPDVPANYAIPYGQPDILKHIQSLSWRTYPTNDWDRDDWRQYRWAYYRLVERVDTYVGHVIHTLDKLGKLDNTVIFFLSDHGDGAGSHQWNQKQVLYEESVNVPFIIADFRVKQSGVNSSQLINIGLDLIPTMCDYATIEQPASMAGQSQKPYALHPQASDENKVIVLETTFANGKENYGISGRCIIHNNWKYIIYSKGEKREQLFNLADDPGEMNDLIDHGDAQAIKKKLVSLLSQWGQANNDPVVKNLY</sequence>
<dbReference type="Gene3D" id="3.40.720.10">
    <property type="entry name" value="Alkaline Phosphatase, subunit A"/>
    <property type="match status" value="1"/>
</dbReference>
<dbReference type="InterPro" id="IPR017850">
    <property type="entry name" value="Alkaline_phosphatase_core_sf"/>
</dbReference>
<dbReference type="PROSITE" id="PS00149">
    <property type="entry name" value="SULFATASE_2"/>
    <property type="match status" value="1"/>
</dbReference>
<protein>
    <submittedName>
        <fullName evidence="5">Sulfatase-like hydrolase/transferase</fullName>
    </submittedName>
</protein>
<dbReference type="InterPro" id="IPR024607">
    <property type="entry name" value="Sulfatase_CS"/>
</dbReference>
<dbReference type="InterPro" id="IPR000917">
    <property type="entry name" value="Sulfatase_N"/>
</dbReference>
<feature type="signal peptide" evidence="3">
    <location>
        <begin position="1"/>
        <end position="28"/>
    </location>
</feature>
<feature type="domain" description="Sulfatase N-terminal" evidence="4">
    <location>
        <begin position="33"/>
        <end position="354"/>
    </location>
</feature>
<evidence type="ECO:0000256" key="3">
    <source>
        <dbReference type="SAM" id="SignalP"/>
    </source>
</evidence>
<evidence type="ECO:0000313" key="5">
    <source>
        <dbReference type="EMBL" id="MBR8538150.1"/>
    </source>
</evidence>